<dbReference type="AlphaFoldDB" id="A0A9P5H723"/>
<name>A0A9P5H723_9HYPO</name>
<sequence length="301" mass="33828">MVLAWKVAELPLAPALRVFPTLKRFAPAFAPRGILNPPGQSPPIEERTIMSLSSLYHDLGVIVFAGTSVRRVKRIGKILRKAVAVGGPPRIMSTTYNCLNFMSYKLPVEDWHIDTTHKSEEGYLSTEALVDLGKKAAFKWGEQTVRNMKDADGNSPPVSFREHHVRITQGLHVRGVIHQTANGPRRLPVEALMRITKLQDQCGVIMRIFFYTAVTGHYVGEVKLHLNFYSTVGDKEPLHPGLSKAILDKGPREKLCTKTDRNLVKNGLWKLEDQVWYGRASDAQRRLQTLKPENTEMLGKS</sequence>
<dbReference type="Proteomes" id="UP000722485">
    <property type="component" value="Unassembled WGS sequence"/>
</dbReference>
<protein>
    <submittedName>
        <fullName evidence="1">Uncharacterized protein</fullName>
    </submittedName>
</protein>
<evidence type="ECO:0000313" key="2">
    <source>
        <dbReference type="Proteomes" id="UP000722485"/>
    </source>
</evidence>
<dbReference type="OrthoDB" id="4867305at2759"/>
<evidence type="ECO:0000313" key="1">
    <source>
        <dbReference type="EMBL" id="KAF7551098.1"/>
    </source>
</evidence>
<reference evidence="1" key="1">
    <citation type="submission" date="2020-03" db="EMBL/GenBank/DDBJ databases">
        <title>Draft Genome Sequence of Cylindrodendrum hubeiense.</title>
        <authorList>
            <person name="Buettner E."/>
            <person name="Kellner H."/>
        </authorList>
    </citation>
    <scope>NUCLEOTIDE SEQUENCE</scope>
    <source>
        <strain evidence="1">IHI 201604</strain>
    </source>
</reference>
<organism evidence="1 2">
    <name type="scientific">Cylindrodendrum hubeiense</name>
    <dbReference type="NCBI Taxonomy" id="595255"/>
    <lineage>
        <taxon>Eukaryota</taxon>
        <taxon>Fungi</taxon>
        <taxon>Dikarya</taxon>
        <taxon>Ascomycota</taxon>
        <taxon>Pezizomycotina</taxon>
        <taxon>Sordariomycetes</taxon>
        <taxon>Hypocreomycetidae</taxon>
        <taxon>Hypocreales</taxon>
        <taxon>Nectriaceae</taxon>
        <taxon>Cylindrodendrum</taxon>
    </lineage>
</organism>
<gene>
    <name evidence="1" type="ORF">G7Z17_g5270</name>
</gene>
<dbReference type="EMBL" id="JAANBB010000084">
    <property type="protein sequence ID" value="KAF7551098.1"/>
    <property type="molecule type" value="Genomic_DNA"/>
</dbReference>
<comment type="caution">
    <text evidence="1">The sequence shown here is derived from an EMBL/GenBank/DDBJ whole genome shotgun (WGS) entry which is preliminary data.</text>
</comment>
<keyword evidence="2" id="KW-1185">Reference proteome</keyword>
<accession>A0A9P5H723</accession>
<proteinExistence type="predicted"/>